<sequence length="522" mass="60859">MLKNEPKQLSLYSILYNRIPENHILKMINNVVDFSFINKLLEKSYCKYYGRPAKEPELMIRLLVLQYLYNLSDVQVIEEASLNLAYMWFLGINPEDELPHPSLLAKFRVLRLKETTIDDIIKEVVRQCIDKGIIKGTGISIDATHTEANTVKKVPERIMKHLAKKIFKNLEDENGMIPEQIDKDIPNYKEIEDHNEAKKTMKKYLEKTIEEIEENIDLSTAPKTAKIIDEAKQITNSPNFIEQKGIRSLVDKDARVGYKSKTDSFFGYKVEFAMIHEERIITAVNVQNGAYVDGTNFKELYERTKDCGVEIKEAYGDKAYFRKPILDFLKEEKVEAYIPVSESVYRLDDSRFSYNKDSDQWICEMGCYTYKKKKSKKKDRESNYYYFKKEDCSNCPKKEECLNKGRVRKILEITVNTEAFYEYSKFTKTEEFLEKYKTRASHEWKNGEMKRFHGMGRARGYGLKSMEIQAKLTALAVNLKRIAKILLSSTTGNFRISINKLSLCLKNTQIVIGDLFRNTTLC</sequence>
<dbReference type="EMBL" id="FQZS01000043">
    <property type="protein sequence ID" value="SHJ39898.1"/>
    <property type="molecule type" value="Genomic_DNA"/>
</dbReference>
<organism evidence="3 4">
    <name type="scientific">Lutispora thermophila DSM 19022</name>
    <dbReference type="NCBI Taxonomy" id="1122184"/>
    <lineage>
        <taxon>Bacteria</taxon>
        <taxon>Bacillati</taxon>
        <taxon>Bacillota</taxon>
        <taxon>Clostridia</taxon>
        <taxon>Lutisporales</taxon>
        <taxon>Lutisporaceae</taxon>
        <taxon>Lutispora</taxon>
    </lineage>
</organism>
<dbReference type="Pfam" id="PF05598">
    <property type="entry name" value="DUF772"/>
    <property type="match status" value="1"/>
</dbReference>
<evidence type="ECO:0000259" key="2">
    <source>
        <dbReference type="Pfam" id="PF13751"/>
    </source>
</evidence>
<dbReference type="PANTHER" id="PTHR33408">
    <property type="entry name" value="TRANSPOSASE"/>
    <property type="match status" value="1"/>
</dbReference>
<evidence type="ECO:0000313" key="4">
    <source>
        <dbReference type="Proteomes" id="UP000184442"/>
    </source>
</evidence>
<dbReference type="PANTHER" id="PTHR33408:SF2">
    <property type="entry name" value="TRANSPOSASE DDE DOMAIN-CONTAINING PROTEIN"/>
    <property type="match status" value="1"/>
</dbReference>
<evidence type="ECO:0000313" key="3">
    <source>
        <dbReference type="EMBL" id="SHJ39898.1"/>
    </source>
</evidence>
<accession>A0A1M6IZH4</accession>
<dbReference type="AlphaFoldDB" id="A0A1M6IZH4"/>
<reference evidence="3 4" key="1">
    <citation type="submission" date="2016-11" db="EMBL/GenBank/DDBJ databases">
        <authorList>
            <person name="Jaros S."/>
            <person name="Januszkiewicz K."/>
            <person name="Wedrychowicz H."/>
        </authorList>
    </citation>
    <scope>NUCLEOTIDE SEQUENCE [LARGE SCALE GENOMIC DNA]</scope>
    <source>
        <strain evidence="3 4">DSM 19022</strain>
    </source>
</reference>
<dbReference type="NCBIfam" id="NF033551">
    <property type="entry name" value="transpos_IS1182"/>
    <property type="match status" value="1"/>
</dbReference>
<gene>
    <name evidence="3" type="ORF">SAMN02745176_03456</name>
</gene>
<evidence type="ECO:0000259" key="1">
    <source>
        <dbReference type="Pfam" id="PF05598"/>
    </source>
</evidence>
<dbReference type="STRING" id="1122184.SAMN02745176_03456"/>
<dbReference type="Proteomes" id="UP000184442">
    <property type="component" value="Unassembled WGS sequence"/>
</dbReference>
<name>A0A1M6IZH4_9FIRM</name>
<feature type="domain" description="Transposase DDE" evidence="2">
    <location>
        <begin position="366"/>
        <end position="482"/>
    </location>
</feature>
<feature type="domain" description="Transposase InsH N-terminal" evidence="1">
    <location>
        <begin position="15"/>
        <end position="108"/>
    </location>
</feature>
<dbReference type="InterPro" id="IPR047629">
    <property type="entry name" value="IS1182_transpos"/>
</dbReference>
<dbReference type="RefSeq" id="WP_073028029.1">
    <property type="nucleotide sequence ID" value="NZ_FQZS01000043.1"/>
</dbReference>
<keyword evidence="4" id="KW-1185">Reference proteome</keyword>
<dbReference type="InterPro" id="IPR008490">
    <property type="entry name" value="Transposase_InsH_N"/>
</dbReference>
<dbReference type="InterPro" id="IPR025668">
    <property type="entry name" value="Tnp_DDE_dom"/>
</dbReference>
<proteinExistence type="predicted"/>
<dbReference type="Pfam" id="PF13751">
    <property type="entry name" value="DDE_Tnp_1_6"/>
    <property type="match status" value="1"/>
</dbReference>
<protein>
    <submittedName>
        <fullName evidence="3">Transposase</fullName>
    </submittedName>
</protein>